<dbReference type="PANTHER" id="PTHR34597">
    <property type="entry name" value="SLR1661 PROTEIN"/>
    <property type="match status" value="1"/>
</dbReference>
<dbReference type="AlphaFoldDB" id="A0A1M6QWC8"/>
<feature type="domain" description="Polypeptide-transport-associated ShlB-type" evidence="6">
    <location>
        <begin position="62"/>
        <end position="136"/>
    </location>
</feature>
<keyword evidence="2" id="KW-0812">Transmembrane</keyword>
<keyword evidence="4" id="KW-0732">Signal</keyword>
<dbReference type="GO" id="GO:0046819">
    <property type="term" value="P:protein secretion by the type V secretion system"/>
    <property type="evidence" value="ECO:0007669"/>
    <property type="project" value="TreeGrafter"/>
</dbReference>
<keyword evidence="3" id="KW-0998">Cell outer membrane</keyword>
<accession>A0A1M6QWC8</accession>
<dbReference type="InterPro" id="IPR013686">
    <property type="entry name" value="Polypept-transport_assoc_ShlB"/>
</dbReference>
<dbReference type="Proteomes" id="UP000184263">
    <property type="component" value="Unassembled WGS sequence"/>
</dbReference>
<sequence length="537" mass="58759">MKQNKKLVLAVFSAFLASVPWGVEAVPAVPNPQIRIPQAKGAPELSTPSASVEKKSSASFYLHKVVVETGNLKLDKAAMEEIAKPYGKQVTDMGKLSALTEELTRYVRSHGYPSALVYLPAQEVERATLKVAVLPGQIGKVNINNQSSLSDKTVQRLLKGIRSGDIITSRSIEKALFNVNDLAGVKAAGVLSPGQQSGTSDLTVTVTNTKKSQTLLYAENYGNKNTGRYRYGLQETLNNLSGQGDMLRIGALISNKDLRNYYVTYEVPTGRSGTIAGLGFSHMNYETNILGMEGKADTLSVYGRTPLIHTSKHYLAATYGYDYRKLKDEIANFNLNPDRHTHGVHVGLMGSERRPGSFLGYDVTLTRGTASLDSADARAIYGNARTEGSFTKTNLRLSAVHDLRHNFDILVKAQGQWTNRNLDSSEKIYLGGAQGVRAYPQGEGSGDEGILATAELRYHTKVPGLMLSCYLDGGNVHHIKNMVGSTHLLGWGLGVTYSRPQNFFARFDYARRIGTPDNVGNESLAKQRMWFILGKIF</sequence>
<evidence type="ECO:0000259" key="5">
    <source>
        <dbReference type="Pfam" id="PF03865"/>
    </source>
</evidence>
<keyword evidence="1" id="KW-0472">Membrane</keyword>
<evidence type="ECO:0000256" key="4">
    <source>
        <dbReference type="SAM" id="SignalP"/>
    </source>
</evidence>
<keyword evidence="1" id="KW-1134">Transmembrane beta strand</keyword>
<dbReference type="InterPro" id="IPR005565">
    <property type="entry name" value="Hemolysn_activator_HlyB_C"/>
</dbReference>
<reference evidence="7 8" key="1">
    <citation type="submission" date="2016-11" db="EMBL/GenBank/DDBJ databases">
        <authorList>
            <person name="Jaros S."/>
            <person name="Januszkiewicz K."/>
            <person name="Wedrychowicz H."/>
        </authorList>
    </citation>
    <scope>NUCLEOTIDE SEQUENCE [LARGE SCALE GENOMIC DNA]</scope>
    <source>
        <strain evidence="7 8">HD4</strain>
    </source>
</reference>
<dbReference type="InterPro" id="IPR051544">
    <property type="entry name" value="TPS_OM_transporter"/>
</dbReference>
<dbReference type="EMBL" id="FRBC01000001">
    <property type="protein sequence ID" value="SHK24505.1"/>
    <property type="molecule type" value="Genomic_DNA"/>
</dbReference>
<dbReference type="Gene3D" id="2.40.160.50">
    <property type="entry name" value="membrane protein fhac: a member of the omp85/tpsb transporter family"/>
    <property type="match status" value="1"/>
</dbReference>
<dbReference type="GO" id="GO:0098046">
    <property type="term" value="C:type V protein secretion system complex"/>
    <property type="evidence" value="ECO:0007669"/>
    <property type="project" value="TreeGrafter"/>
</dbReference>
<dbReference type="RefSeq" id="WP_073087811.1">
    <property type="nucleotide sequence ID" value="NZ_FRBC01000001.1"/>
</dbReference>
<evidence type="ECO:0000259" key="6">
    <source>
        <dbReference type="Pfam" id="PF08479"/>
    </source>
</evidence>
<evidence type="ECO:0000313" key="7">
    <source>
        <dbReference type="EMBL" id="SHK24505.1"/>
    </source>
</evidence>
<gene>
    <name evidence="7" type="ORF">SAMN05216582_10118</name>
</gene>
<organism evidence="7 8">
    <name type="scientific">Selenomonas ruminantium</name>
    <dbReference type="NCBI Taxonomy" id="971"/>
    <lineage>
        <taxon>Bacteria</taxon>
        <taxon>Bacillati</taxon>
        <taxon>Bacillota</taxon>
        <taxon>Negativicutes</taxon>
        <taxon>Selenomonadales</taxon>
        <taxon>Selenomonadaceae</taxon>
        <taxon>Selenomonas</taxon>
    </lineage>
</organism>
<proteinExistence type="predicted"/>
<dbReference type="Pfam" id="PF08479">
    <property type="entry name" value="POTRA_2"/>
    <property type="match status" value="1"/>
</dbReference>
<feature type="signal peptide" evidence="4">
    <location>
        <begin position="1"/>
        <end position="25"/>
    </location>
</feature>
<evidence type="ECO:0000256" key="1">
    <source>
        <dbReference type="ARBA" id="ARBA00022452"/>
    </source>
</evidence>
<dbReference type="Gene3D" id="3.10.20.310">
    <property type="entry name" value="membrane protein fhac"/>
    <property type="match status" value="1"/>
</dbReference>
<name>A0A1M6QWC8_SELRU</name>
<dbReference type="Pfam" id="PF03865">
    <property type="entry name" value="ShlB"/>
    <property type="match status" value="1"/>
</dbReference>
<evidence type="ECO:0000313" key="8">
    <source>
        <dbReference type="Proteomes" id="UP000184263"/>
    </source>
</evidence>
<evidence type="ECO:0000256" key="2">
    <source>
        <dbReference type="ARBA" id="ARBA00022692"/>
    </source>
</evidence>
<dbReference type="PANTHER" id="PTHR34597:SF1">
    <property type="entry name" value="HEME_HEMOPEXIN TRANSPORTER PROTEIN HUXB"/>
    <property type="match status" value="1"/>
</dbReference>
<feature type="domain" description="Haemolysin activator HlyB C-terminal" evidence="5">
    <location>
        <begin position="198"/>
        <end position="496"/>
    </location>
</feature>
<evidence type="ECO:0000256" key="3">
    <source>
        <dbReference type="ARBA" id="ARBA00023237"/>
    </source>
</evidence>
<dbReference type="GO" id="GO:0008320">
    <property type="term" value="F:protein transmembrane transporter activity"/>
    <property type="evidence" value="ECO:0007669"/>
    <property type="project" value="TreeGrafter"/>
</dbReference>
<protein>
    <submittedName>
        <fullName evidence="7">Hemolysin activation/secretion protein</fullName>
    </submittedName>
</protein>
<feature type="chain" id="PRO_5012703198" evidence="4">
    <location>
        <begin position="26"/>
        <end position="537"/>
    </location>
</feature>